<dbReference type="Gene3D" id="1.10.10.10">
    <property type="entry name" value="Winged helix-like DNA-binding domain superfamily/Winged helix DNA-binding domain"/>
    <property type="match status" value="1"/>
</dbReference>
<protein>
    <submittedName>
        <fullName evidence="9">Tetratricopeptide repeat protein</fullName>
    </submittedName>
</protein>
<dbReference type="Pfam" id="PF13181">
    <property type="entry name" value="TPR_8"/>
    <property type="match status" value="1"/>
</dbReference>
<gene>
    <name evidence="9" type="ORF">OHU17_36575</name>
</gene>
<dbReference type="Pfam" id="PF03704">
    <property type="entry name" value="BTAD"/>
    <property type="match status" value="1"/>
</dbReference>
<reference evidence="9" key="1">
    <citation type="submission" date="2022-10" db="EMBL/GenBank/DDBJ databases">
        <title>The complete genomes of actinobacterial strains from the NBC collection.</title>
        <authorList>
            <person name="Joergensen T.S."/>
            <person name="Alvarez Arevalo M."/>
            <person name="Sterndorff E.B."/>
            <person name="Faurdal D."/>
            <person name="Vuksanovic O."/>
            <person name="Mourched A.-S."/>
            <person name="Charusanti P."/>
            <person name="Shaw S."/>
            <person name="Blin K."/>
            <person name="Weber T."/>
        </authorList>
    </citation>
    <scope>NUCLEOTIDE SEQUENCE</scope>
    <source>
        <strain evidence="9">NBC_00283</strain>
        <plasmid evidence="9">unnamed1</plasmid>
    </source>
</reference>
<name>A0ABZ1RY09_9ACTN</name>
<dbReference type="CDD" id="cd15831">
    <property type="entry name" value="BTAD"/>
    <property type="match status" value="1"/>
</dbReference>
<dbReference type="Proteomes" id="UP001432075">
    <property type="component" value="Plasmid unnamed1"/>
</dbReference>
<dbReference type="PROSITE" id="PS51755">
    <property type="entry name" value="OMPR_PHOB"/>
    <property type="match status" value="1"/>
</dbReference>
<dbReference type="Gene3D" id="3.40.50.300">
    <property type="entry name" value="P-loop containing nucleotide triphosphate hydrolases"/>
    <property type="match status" value="1"/>
</dbReference>
<accession>A0ABZ1RY09</accession>
<keyword evidence="9" id="KW-0614">Plasmid</keyword>
<keyword evidence="10" id="KW-1185">Reference proteome</keyword>
<evidence type="ECO:0000313" key="10">
    <source>
        <dbReference type="Proteomes" id="UP001432075"/>
    </source>
</evidence>
<dbReference type="SUPFAM" id="SSF46894">
    <property type="entry name" value="C-terminal effector domain of the bipartite response regulators"/>
    <property type="match status" value="1"/>
</dbReference>
<sequence>MAGGFRFEVLGAVRAYRGDVELRVGPPQQQALLSLLLLRANQPVSMAQIVGALWADAPPTRAVTTIRTYVWRLRKLLETDGAAPTVLELAGDGYRLAVPGTALDVCRAEELAAEASRACADGRVPQARQFLARALDLWQGEPLAGVPGPFAERQRVRLEELRLALLEERFELALALGHHRPAIPDLVELTDAHPLRERPYGLLMRALYGAGRQADALAVFSRVRDLLVEEQGIEPGPELAEVHRRILTGDPALAGTCPALPAEPPEPGGDDEDREEARDEAADPYAHPPRREDGEADRPNPPPSAKAHQSAGQQTAAHPAGAPVPAQLPYDAPDFVGRTEQVDAWHALLTEPARRTPVVLAAAGMGGVGKTCLTLHIAHRARAHYPDGQLHADLRGSGADPAKPGFVLAGFLAALGVPEDKVPDGVEERCRLFRSLVDGRRLLIVLDNARDAAQVRELIPGSASCAVILTSRSPMFDLPLTSQLLLEPFRSDEALALLGSIIGRERLAAQREDALRLVETCGHLPLAVRIVATRLSARPAWSVATLTARLADEQRRIAELRIGALAIDAAFELGYQQLTGAQARAFRLVALAGAADIGVPAAAAAMGVDESTAEVLLESLTDAAMLESAKPGRYGYHDLVRVFARQRAESHDPAEAAAALGRLLDFLLATAASAFPHAIPGDPVADAFGPLRSAGLEFRDVHAARAWVAAEIDGLVAAALSTVTLRLPDAAQDRLGSAVDLLLAVSPYTHAVWYDRMTPVALALTETAELTGCPRIIGRARMLCGGIALRADRIADAGRHAGLAVEAARAAEDVYTLRQALNDLGLVAQFLRRFEEAAACYDEAIALAHALGHRSGAAVTTVNAALARVRSGRSEEAIPSCESALALMRELDDDASAAYALYVLGLALHELGRYEEAVARYGEALVVCRAAGLREREAQVLYRLAETLRSTGRELEAVQYAAAAVARCEEACSERDRAHSLVAMGRALAGLGETGRARGHLTEAHGVFTRLGLPDAADVSKLLAGLG</sequence>
<dbReference type="InterPro" id="IPR001867">
    <property type="entry name" value="OmpR/PhoB-type_DNA-bd"/>
</dbReference>
<dbReference type="SMART" id="SM01043">
    <property type="entry name" value="BTAD"/>
    <property type="match status" value="1"/>
</dbReference>
<dbReference type="RefSeq" id="WP_328777713.1">
    <property type="nucleotide sequence ID" value="NZ_CP108058.1"/>
</dbReference>
<keyword evidence="4 6" id="KW-0238">DNA-binding</keyword>
<dbReference type="SMART" id="SM00028">
    <property type="entry name" value="TPR"/>
    <property type="match status" value="4"/>
</dbReference>
<keyword evidence="5" id="KW-0804">Transcription</keyword>
<feature type="domain" description="OmpR/PhoB-type" evidence="8">
    <location>
        <begin position="1"/>
        <end position="98"/>
    </location>
</feature>
<dbReference type="InterPro" id="IPR011990">
    <property type="entry name" value="TPR-like_helical_dom_sf"/>
</dbReference>
<dbReference type="InterPro" id="IPR051677">
    <property type="entry name" value="AfsR-DnrI-RedD_regulator"/>
</dbReference>
<evidence type="ECO:0000256" key="7">
    <source>
        <dbReference type="SAM" id="MobiDB-lite"/>
    </source>
</evidence>
<dbReference type="InterPro" id="IPR036388">
    <property type="entry name" value="WH-like_DNA-bd_sf"/>
</dbReference>
<dbReference type="InterPro" id="IPR005158">
    <property type="entry name" value="BTAD"/>
</dbReference>
<dbReference type="InterPro" id="IPR027417">
    <property type="entry name" value="P-loop_NTPase"/>
</dbReference>
<feature type="compositionally biased region" description="Basic and acidic residues" evidence="7">
    <location>
        <begin position="289"/>
        <end position="298"/>
    </location>
</feature>
<dbReference type="Pfam" id="PF00486">
    <property type="entry name" value="Trans_reg_C"/>
    <property type="match status" value="1"/>
</dbReference>
<dbReference type="Pfam" id="PF13424">
    <property type="entry name" value="TPR_12"/>
    <property type="match status" value="1"/>
</dbReference>
<geneLocation type="plasmid" evidence="9 10">
    <name>unnamed1</name>
</geneLocation>
<dbReference type="PRINTS" id="PR00364">
    <property type="entry name" value="DISEASERSIST"/>
</dbReference>
<evidence type="ECO:0000256" key="1">
    <source>
        <dbReference type="ARBA" id="ARBA00005820"/>
    </source>
</evidence>
<dbReference type="InterPro" id="IPR016032">
    <property type="entry name" value="Sig_transdc_resp-reg_C-effctor"/>
</dbReference>
<organism evidence="9 10">
    <name type="scientific">Streptomyces goshikiensis</name>
    <dbReference type="NCBI Taxonomy" id="1942"/>
    <lineage>
        <taxon>Bacteria</taxon>
        <taxon>Bacillati</taxon>
        <taxon>Actinomycetota</taxon>
        <taxon>Actinomycetes</taxon>
        <taxon>Kitasatosporales</taxon>
        <taxon>Streptomycetaceae</taxon>
        <taxon>Streptomyces</taxon>
    </lineage>
</organism>
<dbReference type="PANTHER" id="PTHR35807:SF1">
    <property type="entry name" value="TRANSCRIPTIONAL REGULATOR REDD"/>
    <property type="match status" value="1"/>
</dbReference>
<dbReference type="EMBL" id="CP108058">
    <property type="protein sequence ID" value="WUO51379.1"/>
    <property type="molecule type" value="Genomic_DNA"/>
</dbReference>
<evidence type="ECO:0000256" key="4">
    <source>
        <dbReference type="ARBA" id="ARBA00023125"/>
    </source>
</evidence>
<keyword evidence="2" id="KW-0902">Two-component regulatory system</keyword>
<evidence type="ECO:0000256" key="5">
    <source>
        <dbReference type="ARBA" id="ARBA00023163"/>
    </source>
</evidence>
<dbReference type="PANTHER" id="PTHR35807">
    <property type="entry name" value="TRANSCRIPTIONAL REGULATOR REDD-RELATED"/>
    <property type="match status" value="1"/>
</dbReference>
<evidence type="ECO:0000259" key="8">
    <source>
        <dbReference type="PROSITE" id="PS51755"/>
    </source>
</evidence>
<evidence type="ECO:0000256" key="2">
    <source>
        <dbReference type="ARBA" id="ARBA00023012"/>
    </source>
</evidence>
<comment type="similarity">
    <text evidence="1">Belongs to the AfsR/DnrI/RedD regulatory family.</text>
</comment>
<evidence type="ECO:0000313" key="9">
    <source>
        <dbReference type="EMBL" id="WUO51379.1"/>
    </source>
</evidence>
<dbReference type="SMART" id="SM00862">
    <property type="entry name" value="Trans_reg_C"/>
    <property type="match status" value="1"/>
</dbReference>
<dbReference type="SUPFAM" id="SSF48452">
    <property type="entry name" value="TPR-like"/>
    <property type="match status" value="2"/>
</dbReference>
<dbReference type="SUPFAM" id="SSF52540">
    <property type="entry name" value="P-loop containing nucleoside triphosphate hydrolases"/>
    <property type="match status" value="1"/>
</dbReference>
<dbReference type="Gene3D" id="1.25.40.10">
    <property type="entry name" value="Tetratricopeptide repeat domain"/>
    <property type="match status" value="2"/>
</dbReference>
<evidence type="ECO:0000256" key="3">
    <source>
        <dbReference type="ARBA" id="ARBA00023015"/>
    </source>
</evidence>
<proteinExistence type="inferred from homology"/>
<feature type="region of interest" description="Disordered" evidence="7">
    <location>
        <begin position="251"/>
        <end position="332"/>
    </location>
</feature>
<dbReference type="InterPro" id="IPR019734">
    <property type="entry name" value="TPR_rpt"/>
</dbReference>
<feature type="DNA-binding region" description="OmpR/PhoB-type" evidence="6">
    <location>
        <begin position="1"/>
        <end position="98"/>
    </location>
</feature>
<evidence type="ECO:0000256" key="6">
    <source>
        <dbReference type="PROSITE-ProRule" id="PRU01091"/>
    </source>
</evidence>
<keyword evidence="3" id="KW-0805">Transcription regulation</keyword>